<protein>
    <submittedName>
        <fullName evidence="1">Uncharacterized protein</fullName>
    </submittedName>
</protein>
<proteinExistence type="predicted"/>
<dbReference type="HOGENOM" id="CLU_2867847_0_0_1"/>
<organism evidence="1 2">
    <name type="scientific">Glarea lozoyensis (strain ATCC 74030 / MF5533)</name>
    <dbReference type="NCBI Taxonomy" id="1104152"/>
    <lineage>
        <taxon>Eukaryota</taxon>
        <taxon>Fungi</taxon>
        <taxon>Dikarya</taxon>
        <taxon>Ascomycota</taxon>
        <taxon>Pezizomycotina</taxon>
        <taxon>Leotiomycetes</taxon>
        <taxon>Helotiales</taxon>
        <taxon>Helotiaceae</taxon>
        <taxon>Glarea</taxon>
    </lineage>
</organism>
<gene>
    <name evidence="1" type="ORF">M7I_2181</name>
</gene>
<comment type="caution">
    <text evidence="1">The sequence shown here is derived from an EMBL/GenBank/DDBJ whole genome shotgun (WGS) entry which is preliminary data.</text>
</comment>
<name>H0EI35_GLAL7</name>
<evidence type="ECO:0000313" key="2">
    <source>
        <dbReference type="Proteomes" id="UP000005446"/>
    </source>
</evidence>
<dbReference type="AlphaFoldDB" id="H0EI35"/>
<accession>H0EI35</accession>
<dbReference type="EMBL" id="AGUE01000044">
    <property type="protein sequence ID" value="EHL01828.1"/>
    <property type="molecule type" value="Genomic_DNA"/>
</dbReference>
<keyword evidence="2" id="KW-1185">Reference proteome</keyword>
<dbReference type="InParanoid" id="H0EI35"/>
<reference evidence="1 2" key="1">
    <citation type="journal article" date="2012" name="Eukaryot. Cell">
        <title>Genome sequence of the fungus Glarea lozoyensis: the first genome sequence of a species from the Helotiaceae family.</title>
        <authorList>
            <person name="Youssar L."/>
            <person name="Gruening B.A."/>
            <person name="Erxleben A."/>
            <person name="Guenther S."/>
            <person name="Huettel W."/>
        </authorList>
    </citation>
    <scope>NUCLEOTIDE SEQUENCE [LARGE SCALE GENOMIC DNA]</scope>
    <source>
        <strain evidence="2">ATCC 74030 / MF5533</strain>
    </source>
</reference>
<evidence type="ECO:0000313" key="1">
    <source>
        <dbReference type="EMBL" id="EHL01828.1"/>
    </source>
</evidence>
<sequence length="64" mass="7324">MSLFSEPMLQFHVWDRLCTVIEHLDYHVDNVQADETRGEMTQVARHGILHGIKGPIIESACHPN</sequence>
<dbReference type="Proteomes" id="UP000005446">
    <property type="component" value="Unassembled WGS sequence"/>
</dbReference>